<feature type="transmembrane region" description="Helical" evidence="1">
    <location>
        <begin position="47"/>
        <end position="73"/>
    </location>
</feature>
<dbReference type="Pfam" id="PF04286">
    <property type="entry name" value="DUF445"/>
    <property type="match status" value="1"/>
</dbReference>
<feature type="transmembrane region" description="Helical" evidence="1">
    <location>
        <begin position="398"/>
        <end position="419"/>
    </location>
</feature>
<sequence>MTIPLLTPSDIERRQGLVSMKRTATALLVAMAVVFCVSFAFQDEVPWLAWVRAASEGGMVGAIADWFAVTALFRHPLGLKIPHTAIIRRRKDEIGASLGEFVESNFLSEPVVRQKLESAGIGHKLGGWLARPENATRLAEEASVGAKGLLALLSDADVQDVLEKLARTHLIEQPWSESIGAWGESVVSAGGHHAAVDLVLDGIDDWLSNNPEAFARLVSSRLPSWVPSFLDRLVDDRLYREALGFIRRMKDDETDPARLAVDNYLLTITTNLQNDPLMIARFENAKADLFDSPRVRELAASTWDTTKAALLESLGNPESGLRIQLARTIADLGSRISTDARLSAKLDAWVTDAAVYLVNTYRHEIASVITDTVERWDPQEMSEKIELQVGRDLQFIRINGTVVGALAGLAIFSVATLVFSG</sequence>
<dbReference type="Proteomes" id="UP000282460">
    <property type="component" value="Unassembled WGS sequence"/>
</dbReference>
<gene>
    <name evidence="2" type="ORF">D9V28_01410</name>
</gene>
<dbReference type="GO" id="GO:0005886">
    <property type="term" value="C:plasma membrane"/>
    <property type="evidence" value="ECO:0007669"/>
    <property type="project" value="TreeGrafter"/>
</dbReference>
<feature type="transmembrane region" description="Helical" evidence="1">
    <location>
        <begin position="23"/>
        <end position="41"/>
    </location>
</feature>
<dbReference type="InterPro" id="IPR007383">
    <property type="entry name" value="DUF445"/>
</dbReference>
<dbReference type="RefSeq" id="WP_121657933.1">
    <property type="nucleotide sequence ID" value="NZ_BMEK01000001.1"/>
</dbReference>
<keyword evidence="1" id="KW-1133">Transmembrane helix</keyword>
<keyword evidence="1" id="KW-0812">Transmembrane</keyword>
<comment type="caution">
    <text evidence="2">The sequence shown here is derived from an EMBL/GenBank/DDBJ whole genome shotgun (WGS) entry which is preliminary data.</text>
</comment>
<dbReference type="AlphaFoldDB" id="A0A3L7J507"/>
<dbReference type="OrthoDB" id="9769590at2"/>
<evidence type="ECO:0000313" key="2">
    <source>
        <dbReference type="EMBL" id="RLQ85570.1"/>
    </source>
</evidence>
<keyword evidence="1" id="KW-0472">Membrane</keyword>
<reference evidence="2 3" key="1">
    <citation type="submission" date="2018-10" db="EMBL/GenBank/DDBJ databases">
        <authorList>
            <person name="Li J."/>
        </authorList>
    </citation>
    <scope>NUCLEOTIDE SEQUENCE [LARGE SCALE GENOMIC DNA]</scope>
    <source>
        <strain evidence="2 3">ZD1-4</strain>
    </source>
</reference>
<protein>
    <submittedName>
        <fullName evidence="2">DUF445 domain-containing protein</fullName>
    </submittedName>
</protein>
<name>A0A3L7J507_9MICO</name>
<keyword evidence="3" id="KW-1185">Reference proteome</keyword>
<evidence type="ECO:0000256" key="1">
    <source>
        <dbReference type="SAM" id="Phobius"/>
    </source>
</evidence>
<dbReference type="PANTHER" id="PTHR38442">
    <property type="entry name" value="INNER MEMBRANE PROTEIN-RELATED"/>
    <property type="match status" value="1"/>
</dbReference>
<organism evidence="2 3">
    <name type="scientific">Mycetocola zhadangensis</name>
    <dbReference type="NCBI Taxonomy" id="1164595"/>
    <lineage>
        <taxon>Bacteria</taxon>
        <taxon>Bacillati</taxon>
        <taxon>Actinomycetota</taxon>
        <taxon>Actinomycetes</taxon>
        <taxon>Micrococcales</taxon>
        <taxon>Microbacteriaceae</taxon>
        <taxon>Mycetocola</taxon>
    </lineage>
</organism>
<evidence type="ECO:0000313" key="3">
    <source>
        <dbReference type="Proteomes" id="UP000282460"/>
    </source>
</evidence>
<accession>A0A3L7J507</accession>
<dbReference type="PANTHER" id="PTHR38442:SF1">
    <property type="entry name" value="INNER MEMBRANE PROTEIN"/>
    <property type="match status" value="1"/>
</dbReference>
<proteinExistence type="predicted"/>
<dbReference type="EMBL" id="RCWJ01000001">
    <property type="protein sequence ID" value="RLQ85570.1"/>
    <property type="molecule type" value="Genomic_DNA"/>
</dbReference>